<proteinExistence type="predicted"/>
<dbReference type="KEGG" id="mcl:MCCL_0953"/>
<accession>B9EBP9</accession>
<dbReference type="OrthoDB" id="6638408at2"/>
<dbReference type="HOGENOM" id="CLU_086933_0_0_9"/>
<dbReference type="SUPFAM" id="SSF54060">
    <property type="entry name" value="His-Me finger endonucleases"/>
    <property type="match status" value="1"/>
</dbReference>
<dbReference type="EMBL" id="AP009484">
    <property type="protein sequence ID" value="BAH17660.1"/>
    <property type="molecule type" value="Genomic_DNA"/>
</dbReference>
<reference evidence="2 3" key="1">
    <citation type="journal article" date="2009" name="J. Bacteriol.">
        <title>Complete genome sequence of Macrococcus caseolyticus strain JCSCS5402, reflecting the ancestral genome of the human-pathogenic staphylococci.</title>
        <authorList>
            <person name="Baba T."/>
            <person name="Kuwahara-Arai K."/>
            <person name="Uchiyama I."/>
            <person name="Takeuchi F."/>
            <person name="Ito T."/>
            <person name="Hiramatsu K."/>
        </authorList>
    </citation>
    <scope>NUCLEOTIDE SEQUENCE [LARGE SCALE GENOMIC DNA]</scope>
    <source>
        <strain evidence="2 3">JCSC5402</strain>
    </source>
</reference>
<name>B9EBP9_MACCJ</name>
<evidence type="ECO:0000313" key="2">
    <source>
        <dbReference type="EMBL" id="BAH17660.1"/>
    </source>
</evidence>
<sequence length="170" mass="20253">MARRKKYSEELIEYVREISEGSLRDEILEKTNSKFGLKLTKERLDYLMTQNRIKTGIKTSEQRKRPIGSERETGSRKIMIKIAEPSVWEYKHIVEWRKHYGEIPKGYVVSARNRDLRDTRIENLMLLTKQQVGYLSRKTLKDIDYINDDVIKLINFMIEIKKASEKLKDK</sequence>
<dbReference type="InterPro" id="IPR003615">
    <property type="entry name" value="HNH_nuc"/>
</dbReference>
<gene>
    <name evidence="2" type="ordered locus">MCCL_0953</name>
</gene>
<dbReference type="InterPro" id="IPR044925">
    <property type="entry name" value="His-Me_finger_sf"/>
</dbReference>
<dbReference type="Pfam" id="PF13392">
    <property type="entry name" value="HNH_3"/>
    <property type="match status" value="1"/>
</dbReference>
<organism evidence="2 3">
    <name type="scientific">Macrococcus caseolyticus (strain JCSC5402)</name>
    <name type="common">Macrococcoides caseolyticum</name>
    <dbReference type="NCBI Taxonomy" id="458233"/>
    <lineage>
        <taxon>Bacteria</taxon>
        <taxon>Bacillati</taxon>
        <taxon>Bacillota</taxon>
        <taxon>Bacilli</taxon>
        <taxon>Bacillales</taxon>
        <taxon>Staphylococcaceae</taxon>
        <taxon>Macrococcoides</taxon>
    </lineage>
</organism>
<dbReference type="Gene3D" id="3.90.75.20">
    <property type="match status" value="1"/>
</dbReference>
<dbReference type="Proteomes" id="UP000001383">
    <property type="component" value="Chromosome"/>
</dbReference>
<dbReference type="RefSeq" id="WP_012656860.1">
    <property type="nucleotide sequence ID" value="NC_011999.1"/>
</dbReference>
<dbReference type="AlphaFoldDB" id="B9EBP9"/>
<evidence type="ECO:0000259" key="1">
    <source>
        <dbReference type="Pfam" id="PF13392"/>
    </source>
</evidence>
<feature type="domain" description="HNH nuclease" evidence="1">
    <location>
        <begin position="90"/>
        <end position="133"/>
    </location>
</feature>
<protein>
    <recommendedName>
        <fullName evidence="1">HNH nuclease domain-containing protein</fullName>
    </recommendedName>
</protein>
<evidence type="ECO:0000313" key="3">
    <source>
        <dbReference type="Proteomes" id="UP000001383"/>
    </source>
</evidence>